<accession>A0A2M6WLL9</accession>
<name>A0A2M6WLL9_9BACT</name>
<comment type="caution">
    <text evidence="7">The sequence shown here is derived from an EMBL/GenBank/DDBJ whole genome shotgun (WGS) entry which is preliminary data.</text>
</comment>
<evidence type="ECO:0000256" key="2">
    <source>
        <dbReference type="ARBA" id="ARBA00022481"/>
    </source>
</evidence>
<evidence type="ECO:0000313" key="7">
    <source>
        <dbReference type="EMBL" id="PIT93685.1"/>
    </source>
</evidence>
<dbReference type="Pfam" id="PF07963">
    <property type="entry name" value="N_methyl"/>
    <property type="match status" value="1"/>
</dbReference>
<dbReference type="SUPFAM" id="SSF54523">
    <property type="entry name" value="Pili subunits"/>
    <property type="match status" value="1"/>
</dbReference>
<feature type="transmembrane region" description="Helical" evidence="6">
    <location>
        <begin position="12"/>
        <end position="32"/>
    </location>
</feature>
<dbReference type="PANTHER" id="PTHR30093">
    <property type="entry name" value="GENERAL SECRETION PATHWAY PROTEIN G"/>
    <property type="match status" value="1"/>
</dbReference>
<dbReference type="GO" id="GO:0016020">
    <property type="term" value="C:membrane"/>
    <property type="evidence" value="ECO:0007669"/>
    <property type="project" value="UniProtKB-SubCell"/>
</dbReference>
<dbReference type="InterPro" id="IPR045584">
    <property type="entry name" value="Pilin-like"/>
</dbReference>
<evidence type="ECO:0000256" key="1">
    <source>
        <dbReference type="ARBA" id="ARBA00004167"/>
    </source>
</evidence>
<evidence type="ECO:0000256" key="5">
    <source>
        <dbReference type="ARBA" id="ARBA00023136"/>
    </source>
</evidence>
<evidence type="ECO:0000313" key="8">
    <source>
        <dbReference type="Proteomes" id="UP000229335"/>
    </source>
</evidence>
<comment type="subcellular location">
    <subcellularLocation>
        <location evidence="1">Membrane</location>
        <topology evidence="1">Single-pass membrane protein</topology>
    </subcellularLocation>
</comment>
<sequence length="128" mass="13604">MQNLKKNNFGFTLIELLVVISIIGVLSSMVVVSLNDARAKARDAKRLNDVRQMANVLAIAATEGSVPAALTGCNAVSEEKNVRVCTGPESVADIFKRFSDPSILNPDNNNTICHAGATAPCQYSLNIG</sequence>
<feature type="non-terminal residue" evidence="7">
    <location>
        <position position="128"/>
    </location>
</feature>
<dbReference type="AlphaFoldDB" id="A0A2M6WLL9"/>
<dbReference type="EMBL" id="PFAS01000051">
    <property type="protein sequence ID" value="PIT93685.1"/>
    <property type="molecule type" value="Genomic_DNA"/>
</dbReference>
<keyword evidence="4 6" id="KW-1133">Transmembrane helix</keyword>
<dbReference type="InterPro" id="IPR012902">
    <property type="entry name" value="N_methyl_site"/>
</dbReference>
<evidence type="ECO:0000256" key="3">
    <source>
        <dbReference type="ARBA" id="ARBA00022692"/>
    </source>
</evidence>
<organism evidence="7 8">
    <name type="scientific">Candidatus Falkowbacteria bacterium CG10_big_fil_rev_8_21_14_0_10_43_11</name>
    <dbReference type="NCBI Taxonomy" id="1974568"/>
    <lineage>
        <taxon>Bacteria</taxon>
        <taxon>Candidatus Falkowiibacteriota</taxon>
    </lineage>
</organism>
<dbReference type="Gene3D" id="3.30.700.10">
    <property type="entry name" value="Glycoprotein, Type 4 Pilin"/>
    <property type="match status" value="1"/>
</dbReference>
<keyword evidence="2" id="KW-0488">Methylation</keyword>
<gene>
    <name evidence="7" type="ORF">COU00_03025</name>
</gene>
<reference evidence="8" key="1">
    <citation type="submission" date="2017-09" db="EMBL/GenBank/DDBJ databases">
        <title>Depth-based differentiation of microbial function through sediment-hosted aquifers and enrichment of novel symbionts in the deep terrestrial subsurface.</title>
        <authorList>
            <person name="Probst A.J."/>
            <person name="Ladd B."/>
            <person name="Jarett J.K."/>
            <person name="Geller-Mcgrath D.E."/>
            <person name="Sieber C.M.K."/>
            <person name="Emerson J.B."/>
            <person name="Anantharaman K."/>
            <person name="Thomas B.C."/>
            <person name="Malmstrom R."/>
            <person name="Stieglmeier M."/>
            <person name="Klingl A."/>
            <person name="Woyke T."/>
            <person name="Ryan C.M."/>
            <person name="Banfield J.F."/>
        </authorList>
    </citation>
    <scope>NUCLEOTIDE SEQUENCE [LARGE SCALE GENOMIC DNA]</scope>
</reference>
<keyword evidence="5 6" id="KW-0472">Membrane</keyword>
<evidence type="ECO:0000256" key="6">
    <source>
        <dbReference type="SAM" id="Phobius"/>
    </source>
</evidence>
<protein>
    <recommendedName>
        <fullName evidence="9">Prepilin-type cleavage/methylation domain-containing protein</fullName>
    </recommendedName>
</protein>
<dbReference type="PANTHER" id="PTHR30093:SF44">
    <property type="entry name" value="TYPE II SECRETION SYSTEM CORE PROTEIN G"/>
    <property type="match status" value="1"/>
</dbReference>
<proteinExistence type="predicted"/>
<dbReference type="Proteomes" id="UP000229335">
    <property type="component" value="Unassembled WGS sequence"/>
</dbReference>
<keyword evidence="3 6" id="KW-0812">Transmembrane</keyword>
<dbReference type="NCBIfam" id="TIGR02532">
    <property type="entry name" value="IV_pilin_GFxxxE"/>
    <property type="match status" value="1"/>
</dbReference>
<evidence type="ECO:0008006" key="9">
    <source>
        <dbReference type="Google" id="ProtNLM"/>
    </source>
</evidence>
<evidence type="ECO:0000256" key="4">
    <source>
        <dbReference type="ARBA" id="ARBA00022989"/>
    </source>
</evidence>